<reference evidence="2 3" key="1">
    <citation type="journal article" date="2010" name="Proc. Natl. Acad. Sci. U.S.A.">
        <title>Insights into evolution of multicellular fungi from the assembled chromosomes of the mushroom Coprinopsis cinerea (Coprinus cinereus).</title>
        <authorList>
            <person name="Stajich J.E."/>
            <person name="Wilke S.K."/>
            <person name="Ahren D."/>
            <person name="Au C.H."/>
            <person name="Birren B.W."/>
            <person name="Borodovsky M."/>
            <person name="Burns C."/>
            <person name="Canback B."/>
            <person name="Casselton L.A."/>
            <person name="Cheng C.K."/>
            <person name="Deng J."/>
            <person name="Dietrich F.S."/>
            <person name="Fargo D.C."/>
            <person name="Farman M.L."/>
            <person name="Gathman A.C."/>
            <person name="Goldberg J."/>
            <person name="Guigo R."/>
            <person name="Hoegger P.J."/>
            <person name="Hooker J.B."/>
            <person name="Huggins A."/>
            <person name="James T.Y."/>
            <person name="Kamada T."/>
            <person name="Kilaru S."/>
            <person name="Kodira C."/>
            <person name="Kues U."/>
            <person name="Kupfer D."/>
            <person name="Kwan H.S."/>
            <person name="Lomsadze A."/>
            <person name="Li W."/>
            <person name="Lilly W.W."/>
            <person name="Ma L.J."/>
            <person name="Mackey A.J."/>
            <person name="Manning G."/>
            <person name="Martin F."/>
            <person name="Muraguchi H."/>
            <person name="Natvig D.O."/>
            <person name="Palmerini H."/>
            <person name="Ramesh M.A."/>
            <person name="Rehmeyer C.J."/>
            <person name="Roe B.A."/>
            <person name="Shenoy N."/>
            <person name="Stanke M."/>
            <person name="Ter-Hovhannisyan V."/>
            <person name="Tunlid A."/>
            <person name="Velagapudi R."/>
            <person name="Vision T.J."/>
            <person name="Zeng Q."/>
            <person name="Zolan M.E."/>
            <person name="Pukkila P.J."/>
        </authorList>
    </citation>
    <scope>NUCLEOTIDE SEQUENCE [LARGE SCALE GENOMIC DNA]</scope>
    <source>
        <strain evidence="3">Okayama-7 / 130 / ATCC MYA-4618 / FGSC 9003</strain>
    </source>
</reference>
<feature type="signal peptide" evidence="1">
    <location>
        <begin position="1"/>
        <end position="24"/>
    </location>
</feature>
<dbReference type="VEuPathDB" id="FungiDB:CC1G_10599"/>
<keyword evidence="3" id="KW-1185">Reference proteome</keyword>
<gene>
    <name evidence="2" type="ORF">CC1G_10599</name>
</gene>
<comment type="caution">
    <text evidence="2">The sequence shown here is derived from an EMBL/GenBank/DDBJ whole genome shotgun (WGS) entry which is preliminary data.</text>
</comment>
<protein>
    <submittedName>
        <fullName evidence="2">Uncharacterized protein</fullName>
    </submittedName>
</protein>
<evidence type="ECO:0000313" key="2">
    <source>
        <dbReference type="EMBL" id="EAU82197.1"/>
    </source>
</evidence>
<evidence type="ECO:0000256" key="1">
    <source>
        <dbReference type="SAM" id="SignalP"/>
    </source>
</evidence>
<dbReference type="EMBL" id="AACS02000011">
    <property type="protein sequence ID" value="EAU82197.1"/>
    <property type="molecule type" value="Genomic_DNA"/>
</dbReference>
<organism evidence="2 3">
    <name type="scientific">Coprinopsis cinerea (strain Okayama-7 / 130 / ATCC MYA-4618 / FGSC 9003)</name>
    <name type="common">Inky cap fungus</name>
    <name type="synonym">Hormographiella aspergillata</name>
    <dbReference type="NCBI Taxonomy" id="240176"/>
    <lineage>
        <taxon>Eukaryota</taxon>
        <taxon>Fungi</taxon>
        <taxon>Dikarya</taxon>
        <taxon>Basidiomycota</taxon>
        <taxon>Agaricomycotina</taxon>
        <taxon>Agaricomycetes</taxon>
        <taxon>Agaricomycetidae</taxon>
        <taxon>Agaricales</taxon>
        <taxon>Agaricineae</taxon>
        <taxon>Psathyrellaceae</taxon>
        <taxon>Coprinopsis</taxon>
    </lineage>
</organism>
<dbReference type="RefSeq" id="XP_001839606.1">
    <property type="nucleotide sequence ID" value="XM_001839554.1"/>
</dbReference>
<dbReference type="AlphaFoldDB" id="A8P8N6"/>
<dbReference type="Proteomes" id="UP000001861">
    <property type="component" value="Unassembled WGS sequence"/>
</dbReference>
<keyword evidence="1" id="KW-0732">Signal</keyword>
<dbReference type="KEGG" id="cci:CC1G_10599"/>
<sequence>MVQISTSTLAVAALAAGAALPALAAPIGDSSFVEENAARSMDIEGLEARGLLLPGGPRRPIGWKGVMPPRSLDGSDNLETRGLLIPGGPRRPIGWKGVMPPRSLGMDDLEARGLIMPGQIVPPGWAGAPSVGLLSSGTRKRPRSLDADDLEVRMLPLPGQSLFRRPRGANPLLVYKGVRPRSFENEDLEARLMPNPRLPNLGMPSNRFIYKGVGVRPRSFDIDELEARSIDELD</sequence>
<evidence type="ECO:0000313" key="3">
    <source>
        <dbReference type="Proteomes" id="UP000001861"/>
    </source>
</evidence>
<dbReference type="InParanoid" id="A8P8N6"/>
<dbReference type="GeneID" id="6016224"/>
<proteinExistence type="predicted"/>
<name>A8P8N6_COPC7</name>
<feature type="chain" id="PRO_5002727715" evidence="1">
    <location>
        <begin position="25"/>
        <end position="234"/>
    </location>
</feature>
<accession>A8P8N6</accession>